<dbReference type="NCBIfam" id="TIGR02673">
    <property type="entry name" value="FtsE"/>
    <property type="match status" value="1"/>
</dbReference>
<accession>A0A8J7PGX5</accession>
<keyword evidence="4 9" id="KW-0132">Cell division</keyword>
<comment type="function">
    <text evidence="9">Part of the ABC transporter FtsEX involved in cellular division.</text>
</comment>
<dbReference type="Pfam" id="PF00005">
    <property type="entry name" value="ABC_tran"/>
    <property type="match status" value="1"/>
</dbReference>
<evidence type="ECO:0000256" key="2">
    <source>
        <dbReference type="ARBA" id="ARBA00020019"/>
    </source>
</evidence>
<keyword evidence="8 9" id="KW-0131">Cell cycle</keyword>
<comment type="similarity">
    <text evidence="1 9">Belongs to the ABC transporter superfamily.</text>
</comment>
<dbReference type="PANTHER" id="PTHR24220:SF470">
    <property type="entry name" value="CELL DIVISION ATP-BINDING PROTEIN FTSE"/>
    <property type="match status" value="1"/>
</dbReference>
<dbReference type="Gene3D" id="3.40.50.300">
    <property type="entry name" value="P-loop containing nucleotide triphosphate hydrolases"/>
    <property type="match status" value="1"/>
</dbReference>
<dbReference type="PROSITE" id="PS50893">
    <property type="entry name" value="ABC_TRANSPORTER_2"/>
    <property type="match status" value="1"/>
</dbReference>
<dbReference type="EMBL" id="JAFLCK010000006">
    <property type="protein sequence ID" value="MBN8659913.1"/>
    <property type="molecule type" value="Genomic_DNA"/>
</dbReference>
<evidence type="ECO:0000313" key="11">
    <source>
        <dbReference type="EMBL" id="MBN8659913.1"/>
    </source>
</evidence>
<dbReference type="InterPro" id="IPR003439">
    <property type="entry name" value="ABC_transporter-like_ATP-bd"/>
</dbReference>
<keyword evidence="7 9" id="KW-0472">Membrane</keyword>
<evidence type="ECO:0000256" key="8">
    <source>
        <dbReference type="ARBA" id="ARBA00023306"/>
    </source>
</evidence>
<evidence type="ECO:0000256" key="6">
    <source>
        <dbReference type="ARBA" id="ARBA00022840"/>
    </source>
</evidence>
<protein>
    <recommendedName>
        <fullName evidence="2 9">Cell division ATP-binding protein FtsE</fullName>
    </recommendedName>
</protein>
<evidence type="ECO:0000256" key="4">
    <source>
        <dbReference type="ARBA" id="ARBA00022618"/>
    </source>
</evidence>
<dbReference type="Proteomes" id="UP000664277">
    <property type="component" value="Unassembled WGS sequence"/>
</dbReference>
<dbReference type="InterPro" id="IPR003593">
    <property type="entry name" value="AAA+_ATPase"/>
</dbReference>
<dbReference type="InterPro" id="IPR027417">
    <property type="entry name" value="P-loop_NTPase"/>
</dbReference>
<dbReference type="AlphaFoldDB" id="A0A8J7PGX5"/>
<dbReference type="PANTHER" id="PTHR24220">
    <property type="entry name" value="IMPORT ATP-BINDING PROTEIN"/>
    <property type="match status" value="1"/>
</dbReference>
<dbReference type="GO" id="GO:0005886">
    <property type="term" value="C:plasma membrane"/>
    <property type="evidence" value="ECO:0007669"/>
    <property type="project" value="UniProtKB-SubCell"/>
</dbReference>
<comment type="subcellular location">
    <subcellularLocation>
        <location evidence="9">Cell membrane</location>
        <topology evidence="9">Peripheral membrane protein</topology>
        <orientation evidence="9">Cytoplasmic side</orientation>
    </subcellularLocation>
</comment>
<evidence type="ECO:0000256" key="1">
    <source>
        <dbReference type="ARBA" id="ARBA00005417"/>
    </source>
</evidence>
<evidence type="ECO:0000256" key="5">
    <source>
        <dbReference type="ARBA" id="ARBA00022741"/>
    </source>
</evidence>
<evidence type="ECO:0000259" key="10">
    <source>
        <dbReference type="PROSITE" id="PS50893"/>
    </source>
</evidence>
<dbReference type="FunFam" id="3.40.50.300:FF:000056">
    <property type="entry name" value="Cell division ATP-binding protein FtsE"/>
    <property type="match status" value="1"/>
</dbReference>
<dbReference type="InterPro" id="IPR005286">
    <property type="entry name" value="Cell_div_FtsE"/>
</dbReference>
<evidence type="ECO:0000256" key="3">
    <source>
        <dbReference type="ARBA" id="ARBA00022475"/>
    </source>
</evidence>
<dbReference type="InterPro" id="IPR017871">
    <property type="entry name" value="ABC_transporter-like_CS"/>
</dbReference>
<keyword evidence="6 9" id="KW-0067">ATP-binding</keyword>
<feature type="domain" description="ABC transporter" evidence="10">
    <location>
        <begin position="2"/>
        <end position="227"/>
    </location>
</feature>
<keyword evidence="3 9" id="KW-1003">Cell membrane</keyword>
<comment type="caution">
    <text evidence="11">The sequence shown here is derived from an EMBL/GenBank/DDBJ whole genome shotgun (WGS) entry which is preliminary data.</text>
</comment>
<evidence type="ECO:0000256" key="7">
    <source>
        <dbReference type="ARBA" id="ARBA00023136"/>
    </source>
</evidence>
<dbReference type="GO" id="GO:0051301">
    <property type="term" value="P:cell division"/>
    <property type="evidence" value="ECO:0007669"/>
    <property type="project" value="UniProtKB-UniRule"/>
</dbReference>
<dbReference type="GO" id="GO:0022857">
    <property type="term" value="F:transmembrane transporter activity"/>
    <property type="evidence" value="ECO:0007669"/>
    <property type="project" value="TreeGrafter"/>
</dbReference>
<sequence length="228" mass="24826">MIRLQNVCKNYGGTPALSNVNLHIGLGEFAFLVGPSGAGKSTLMRLLYREEVPTSGNVLISGVNLNRLSKGQIPLLRRRLGIIFQDFKLLNSQTVFNNVAYVLRALGVDEREVGKRVGSALAVVGLEHKRDSYPTELSGGEQQRVGIARAIVNGPPVLLADEPTGNLDPATSLEIVQLLERISQRGTTVLISTHDQPIVNAMRRRVIALKKGEVVADVDNGYYELEMA</sequence>
<dbReference type="GO" id="GO:0005524">
    <property type="term" value="F:ATP binding"/>
    <property type="evidence" value="ECO:0007669"/>
    <property type="project" value="UniProtKB-UniRule"/>
</dbReference>
<name>A0A8J7PGX5_9BACT</name>
<proteinExistence type="inferred from homology"/>
<dbReference type="SMART" id="SM00382">
    <property type="entry name" value="AAA"/>
    <property type="match status" value="1"/>
</dbReference>
<dbReference type="InterPro" id="IPR015854">
    <property type="entry name" value="ABC_transpr_LolD-like"/>
</dbReference>
<dbReference type="SUPFAM" id="SSF52540">
    <property type="entry name" value="P-loop containing nucleoside triphosphate hydrolases"/>
    <property type="match status" value="1"/>
</dbReference>
<evidence type="ECO:0000313" key="12">
    <source>
        <dbReference type="Proteomes" id="UP000664277"/>
    </source>
</evidence>
<evidence type="ECO:0000256" key="9">
    <source>
        <dbReference type="RuleBase" id="RU365094"/>
    </source>
</evidence>
<organism evidence="11 12">
    <name type="scientific">Candidatus Obscuribacter phosphatis</name>
    <dbReference type="NCBI Taxonomy" id="1906157"/>
    <lineage>
        <taxon>Bacteria</taxon>
        <taxon>Bacillati</taxon>
        <taxon>Candidatus Melainabacteria</taxon>
        <taxon>Candidatus Obscuribacterales</taxon>
        <taxon>Candidatus Obscuribacteraceae</taxon>
        <taxon>Candidatus Obscuribacter</taxon>
    </lineage>
</organism>
<gene>
    <name evidence="9 11" type="primary">ftsE</name>
    <name evidence="11" type="ORF">J0M35_06090</name>
</gene>
<keyword evidence="5 9" id="KW-0547">Nucleotide-binding</keyword>
<dbReference type="GO" id="GO:0016887">
    <property type="term" value="F:ATP hydrolysis activity"/>
    <property type="evidence" value="ECO:0007669"/>
    <property type="project" value="InterPro"/>
</dbReference>
<dbReference type="PROSITE" id="PS00211">
    <property type="entry name" value="ABC_TRANSPORTER_1"/>
    <property type="match status" value="1"/>
</dbReference>
<reference evidence="11" key="1">
    <citation type="submission" date="2021-02" db="EMBL/GenBank/DDBJ databases">
        <title>Genome-Resolved Metagenomics of a Microbial Community Performing Photosynthetic Biological Nutrient Removal.</title>
        <authorList>
            <person name="Mcdaniel E.A."/>
        </authorList>
    </citation>
    <scope>NUCLEOTIDE SEQUENCE</scope>
    <source>
        <strain evidence="11">UWPOB_OBS1</strain>
    </source>
</reference>
<comment type="subunit">
    <text evidence="9">Homodimer. Forms a membrane-associated complex with FtsX.</text>
</comment>